<feature type="transmembrane region" description="Helical" evidence="10">
    <location>
        <begin position="42"/>
        <end position="62"/>
    </location>
</feature>
<keyword evidence="5 9" id="KW-0812">Transmembrane</keyword>
<keyword evidence="13" id="KW-1185">Reference proteome</keyword>
<evidence type="ECO:0000256" key="9">
    <source>
        <dbReference type="RuleBase" id="RU000688"/>
    </source>
</evidence>
<dbReference type="InterPro" id="IPR002120">
    <property type="entry name" value="TRH_rcpt_1"/>
</dbReference>
<evidence type="ECO:0000313" key="12">
    <source>
        <dbReference type="EMBL" id="KAK9510173.1"/>
    </source>
</evidence>
<dbReference type="InterPro" id="IPR000276">
    <property type="entry name" value="GPCR_Rhodpsn"/>
</dbReference>
<dbReference type="Gene3D" id="1.20.1070.10">
    <property type="entry name" value="Rhodopsin 7-helix transmembrane proteins"/>
    <property type="match status" value="1"/>
</dbReference>
<comment type="similarity">
    <text evidence="3 9">Belongs to the G-protein coupled receptor 1 family.</text>
</comment>
<gene>
    <name evidence="12" type="ORF">O3M35_005014</name>
</gene>
<sequence>MNATTPCECLNLTTSWSDCDHSYDDAKEPDYFSYRYRAVGTLFQGIVFIIGVLGNAMVVLVVSKVMALHSPTNYYLVSLAIADTVVLIASVPQEILSYYLVGNQWIWGDIGCSLMIYCQNLGINASSLSLVALTAERYIAICHPMKAHKMCTIGRAKKITLGVWTFAIFYCSPWFFLTETVPLHYRGYPEIRQCIFNRPRQEYLAGFFLDLVLFYVIPLILSCVLYTLIIRTLNERDKISVQGASKGSIALEAVNTHSKNQVLTIYYNFE</sequence>
<evidence type="ECO:0000259" key="11">
    <source>
        <dbReference type="PROSITE" id="PS50262"/>
    </source>
</evidence>
<dbReference type="GO" id="GO:0016020">
    <property type="term" value="C:membrane"/>
    <property type="evidence" value="ECO:0007669"/>
    <property type="project" value="UniProtKB-SubCell"/>
</dbReference>
<comment type="function">
    <text evidence="1">Receptor for thyrotropin-releasing hormone (TRH). Upon ligand binding, this G-protein-coupled receptor triggers activation of the phosphatidylinositol (IP3)-calcium-protein kinase C (PKC) pathway.</text>
</comment>
<dbReference type="SUPFAM" id="SSF81321">
    <property type="entry name" value="Family A G protein-coupled receptor-like"/>
    <property type="match status" value="1"/>
</dbReference>
<comment type="subcellular location">
    <subcellularLocation>
        <location evidence="2">Membrane</location>
    </subcellularLocation>
</comment>
<dbReference type="PROSITE" id="PS00237">
    <property type="entry name" value="G_PROTEIN_RECEP_F1_1"/>
    <property type="match status" value="1"/>
</dbReference>
<dbReference type="GO" id="GO:0004997">
    <property type="term" value="F:thyrotropin-releasing hormone receptor activity"/>
    <property type="evidence" value="ECO:0007669"/>
    <property type="project" value="InterPro"/>
</dbReference>
<evidence type="ECO:0000256" key="4">
    <source>
        <dbReference type="ARBA" id="ARBA00018873"/>
    </source>
</evidence>
<dbReference type="PRINTS" id="PR00237">
    <property type="entry name" value="GPCRRHODOPSN"/>
</dbReference>
<evidence type="ECO:0000313" key="13">
    <source>
        <dbReference type="Proteomes" id="UP001461498"/>
    </source>
</evidence>
<keyword evidence="9" id="KW-0297">G-protein coupled receptor</keyword>
<evidence type="ECO:0000256" key="10">
    <source>
        <dbReference type="SAM" id="Phobius"/>
    </source>
</evidence>
<evidence type="ECO:0000256" key="1">
    <source>
        <dbReference type="ARBA" id="ARBA00004100"/>
    </source>
</evidence>
<dbReference type="AlphaFoldDB" id="A0AAW1DIX9"/>
<name>A0AAW1DIX9_9HEMI</name>
<proteinExistence type="inferred from homology"/>
<evidence type="ECO:0000256" key="5">
    <source>
        <dbReference type="ARBA" id="ARBA00022692"/>
    </source>
</evidence>
<comment type="caution">
    <text evidence="12">The sequence shown here is derived from an EMBL/GenBank/DDBJ whole genome shotgun (WGS) entry which is preliminary data.</text>
</comment>
<feature type="transmembrane region" description="Helical" evidence="10">
    <location>
        <begin position="207"/>
        <end position="229"/>
    </location>
</feature>
<keyword evidence="7 10" id="KW-0472">Membrane</keyword>
<dbReference type="Proteomes" id="UP001461498">
    <property type="component" value="Unassembled WGS sequence"/>
</dbReference>
<organism evidence="12 13">
    <name type="scientific">Rhynocoris fuscipes</name>
    <dbReference type="NCBI Taxonomy" id="488301"/>
    <lineage>
        <taxon>Eukaryota</taxon>
        <taxon>Metazoa</taxon>
        <taxon>Ecdysozoa</taxon>
        <taxon>Arthropoda</taxon>
        <taxon>Hexapoda</taxon>
        <taxon>Insecta</taxon>
        <taxon>Pterygota</taxon>
        <taxon>Neoptera</taxon>
        <taxon>Paraneoptera</taxon>
        <taxon>Hemiptera</taxon>
        <taxon>Heteroptera</taxon>
        <taxon>Panheteroptera</taxon>
        <taxon>Cimicomorpha</taxon>
        <taxon>Reduviidae</taxon>
        <taxon>Harpactorinae</taxon>
        <taxon>Harpactorini</taxon>
        <taxon>Rhynocoris</taxon>
    </lineage>
</organism>
<dbReference type="InterPro" id="IPR017452">
    <property type="entry name" value="GPCR_Rhodpsn_7TM"/>
</dbReference>
<feature type="domain" description="G-protein coupled receptors family 1 profile" evidence="11">
    <location>
        <begin position="54"/>
        <end position="270"/>
    </location>
</feature>
<feature type="transmembrane region" description="Helical" evidence="10">
    <location>
        <begin position="159"/>
        <end position="177"/>
    </location>
</feature>
<evidence type="ECO:0000256" key="8">
    <source>
        <dbReference type="ARBA" id="ARBA00032251"/>
    </source>
</evidence>
<keyword evidence="9" id="KW-0675">Receptor</keyword>
<protein>
    <recommendedName>
        <fullName evidence="4">Thyrotropin-releasing hormone receptor</fullName>
    </recommendedName>
    <alternativeName>
        <fullName evidence="8">Thyroliberin receptor</fullName>
    </alternativeName>
</protein>
<evidence type="ECO:0000256" key="2">
    <source>
        <dbReference type="ARBA" id="ARBA00004370"/>
    </source>
</evidence>
<accession>A0AAW1DIX9</accession>
<evidence type="ECO:0000256" key="7">
    <source>
        <dbReference type="ARBA" id="ARBA00023136"/>
    </source>
</evidence>
<reference evidence="12 13" key="1">
    <citation type="submission" date="2022-12" db="EMBL/GenBank/DDBJ databases">
        <title>Chromosome-level genome assembly of true bugs.</title>
        <authorList>
            <person name="Ma L."/>
            <person name="Li H."/>
        </authorList>
    </citation>
    <scope>NUCLEOTIDE SEQUENCE [LARGE SCALE GENOMIC DNA]</scope>
    <source>
        <strain evidence="12">Lab_2022b</strain>
    </source>
</reference>
<evidence type="ECO:0000256" key="6">
    <source>
        <dbReference type="ARBA" id="ARBA00022989"/>
    </source>
</evidence>
<dbReference type="EMBL" id="JAPXFL010000002">
    <property type="protein sequence ID" value="KAK9510173.1"/>
    <property type="molecule type" value="Genomic_DNA"/>
</dbReference>
<dbReference type="PROSITE" id="PS50262">
    <property type="entry name" value="G_PROTEIN_RECEP_F1_2"/>
    <property type="match status" value="1"/>
</dbReference>
<keyword evidence="9" id="KW-0807">Transducer</keyword>
<evidence type="ECO:0000256" key="3">
    <source>
        <dbReference type="ARBA" id="ARBA00010663"/>
    </source>
</evidence>
<feature type="transmembrane region" description="Helical" evidence="10">
    <location>
        <begin position="74"/>
        <end position="101"/>
    </location>
</feature>
<dbReference type="PANTHER" id="PTHR46061">
    <property type="entry name" value="THYROTROPIN-RELEASING HORMONE RECEPTOR"/>
    <property type="match status" value="1"/>
</dbReference>
<dbReference type="Pfam" id="PF00001">
    <property type="entry name" value="7tm_1"/>
    <property type="match status" value="1"/>
</dbReference>
<dbReference type="PANTHER" id="PTHR46061:SF3">
    <property type="entry name" value="THYROTROPIN-RELEASING HORMONE RECEPTOR"/>
    <property type="match status" value="1"/>
</dbReference>
<keyword evidence="6 10" id="KW-1133">Transmembrane helix</keyword>